<dbReference type="Pfam" id="PF14114">
    <property type="entry name" value="DUF4286"/>
    <property type="match status" value="1"/>
</dbReference>
<reference evidence="2" key="1">
    <citation type="submission" date="2016-10" db="EMBL/GenBank/DDBJ databases">
        <authorList>
            <person name="Varghese N."/>
            <person name="Submissions S."/>
        </authorList>
    </citation>
    <scope>NUCLEOTIDE SEQUENCE [LARGE SCALE GENOMIC DNA]</scope>
    <source>
        <strain evidence="2">DSM 23095</strain>
    </source>
</reference>
<dbReference type="EMBL" id="FNAC01000004">
    <property type="protein sequence ID" value="SDC72292.1"/>
    <property type="molecule type" value="Genomic_DNA"/>
</dbReference>
<gene>
    <name evidence="1" type="ORF">SAMN04488104_1004123</name>
</gene>
<evidence type="ECO:0000313" key="2">
    <source>
        <dbReference type="Proteomes" id="UP000199060"/>
    </source>
</evidence>
<organism evidence="1 2">
    <name type="scientific">Algoriphagus faecimaris</name>
    <dbReference type="NCBI Taxonomy" id="686796"/>
    <lineage>
        <taxon>Bacteria</taxon>
        <taxon>Pseudomonadati</taxon>
        <taxon>Bacteroidota</taxon>
        <taxon>Cytophagia</taxon>
        <taxon>Cytophagales</taxon>
        <taxon>Cyclobacteriaceae</taxon>
        <taxon>Algoriphagus</taxon>
    </lineage>
</organism>
<accession>A0A1G6NWI1</accession>
<dbReference type="InterPro" id="IPR025563">
    <property type="entry name" value="DUF4286"/>
</dbReference>
<proteinExistence type="predicted"/>
<dbReference type="AlphaFoldDB" id="A0A1G6NWI1"/>
<keyword evidence="2" id="KW-1185">Reference proteome</keyword>
<sequence>MLIKKEISTQINDMILYNVTINVAPDIEKDFLEWMRGTHIPEVMATGIFTEHKFCRLIHQSDDGSTNYAIQYFTESMAKMQEYESKHAAALRAKTQERYKEKALAFRTLLEIL</sequence>
<protein>
    <recommendedName>
        <fullName evidence="3">DUF4286 domain-containing protein</fullName>
    </recommendedName>
</protein>
<evidence type="ECO:0000313" key="1">
    <source>
        <dbReference type="EMBL" id="SDC72292.1"/>
    </source>
</evidence>
<name>A0A1G6NWI1_9BACT</name>
<evidence type="ECO:0008006" key="3">
    <source>
        <dbReference type="Google" id="ProtNLM"/>
    </source>
</evidence>
<dbReference type="STRING" id="686796.SAMN04488104_1004123"/>
<dbReference type="Proteomes" id="UP000199060">
    <property type="component" value="Unassembled WGS sequence"/>
</dbReference>